<evidence type="ECO:0000313" key="4">
    <source>
        <dbReference type="Proteomes" id="UP001054252"/>
    </source>
</evidence>
<dbReference type="AlphaFoldDB" id="A0AAV5IDK1"/>
<evidence type="ECO:0000256" key="1">
    <source>
        <dbReference type="SAM" id="Coils"/>
    </source>
</evidence>
<sequence>MSLEETVSDERVRGRFEEVEMRDLGVPLNILDREDEREDCFNLEEEIVGELMGYETSLGNKSSLAHLVENYEVLGHVLMRPARRRERACLALGDHWMPLYSHYLVAGLWFLILDLLVWLLMEYGLGLTQLTSNAVRLVRAFPVYGRVQGVSFPTMSVFKYFYVLNAGSGEMNKFLEAAGGVGIPKKGKGKRIEVGRRGEGASVPQAEVTEPAASSLPNEVGPSATAANVATAFHEQGYICLHTTSFYDFGMRSTAKRFINTYFLEVDRQWAKDVVVARGSVGVVRQALEAVNLMNVLANDHHESLRDKNQMRKENAKLVKKNEEAEVEVAKLKAEMEELKKENTTLKKDSELSYEKRKICENELEKKEKELDKVAKAAVELEFKVHNFVEEHVEGFLKSSTFEDIDLDVDVRTITFGDQVGKVEENGESSIANFHPKVTLKWDKESRARTILPPKFSFEFVVMGDKGTEGADNLDQPVE</sequence>
<keyword evidence="2" id="KW-0472">Membrane</keyword>
<keyword evidence="2" id="KW-0812">Transmembrane</keyword>
<dbReference type="Proteomes" id="UP001054252">
    <property type="component" value="Unassembled WGS sequence"/>
</dbReference>
<keyword evidence="2" id="KW-1133">Transmembrane helix</keyword>
<feature type="transmembrane region" description="Helical" evidence="2">
    <location>
        <begin position="100"/>
        <end position="121"/>
    </location>
</feature>
<name>A0AAV5IDK1_9ROSI</name>
<evidence type="ECO:0000313" key="3">
    <source>
        <dbReference type="EMBL" id="GKU96256.1"/>
    </source>
</evidence>
<proteinExistence type="predicted"/>
<accession>A0AAV5IDK1</accession>
<keyword evidence="1" id="KW-0175">Coiled coil</keyword>
<gene>
    <name evidence="3" type="ORF">SLEP1_g9508</name>
</gene>
<reference evidence="3 4" key="1">
    <citation type="journal article" date="2021" name="Commun. Biol.">
        <title>The genome of Shorea leprosula (Dipterocarpaceae) highlights the ecological relevance of drought in aseasonal tropical rainforests.</title>
        <authorList>
            <person name="Ng K.K.S."/>
            <person name="Kobayashi M.J."/>
            <person name="Fawcett J.A."/>
            <person name="Hatakeyama M."/>
            <person name="Paape T."/>
            <person name="Ng C.H."/>
            <person name="Ang C.C."/>
            <person name="Tnah L.H."/>
            <person name="Lee C.T."/>
            <person name="Nishiyama T."/>
            <person name="Sese J."/>
            <person name="O'Brien M.J."/>
            <person name="Copetti D."/>
            <person name="Mohd Noor M.I."/>
            <person name="Ong R.C."/>
            <person name="Putra M."/>
            <person name="Sireger I.Z."/>
            <person name="Indrioko S."/>
            <person name="Kosugi Y."/>
            <person name="Izuno A."/>
            <person name="Isagi Y."/>
            <person name="Lee S.L."/>
            <person name="Shimizu K.K."/>
        </authorList>
    </citation>
    <scope>NUCLEOTIDE SEQUENCE [LARGE SCALE GENOMIC DNA]</scope>
    <source>
        <strain evidence="3">214</strain>
    </source>
</reference>
<evidence type="ECO:0000256" key="2">
    <source>
        <dbReference type="SAM" id="Phobius"/>
    </source>
</evidence>
<feature type="coiled-coil region" evidence="1">
    <location>
        <begin position="308"/>
        <end position="384"/>
    </location>
</feature>
<comment type="caution">
    <text evidence="3">The sequence shown here is derived from an EMBL/GenBank/DDBJ whole genome shotgun (WGS) entry which is preliminary data.</text>
</comment>
<dbReference type="EMBL" id="BPVZ01000010">
    <property type="protein sequence ID" value="GKU96256.1"/>
    <property type="molecule type" value="Genomic_DNA"/>
</dbReference>
<keyword evidence="4" id="KW-1185">Reference proteome</keyword>
<protein>
    <submittedName>
        <fullName evidence="3">Uncharacterized protein</fullName>
    </submittedName>
</protein>
<organism evidence="3 4">
    <name type="scientific">Rubroshorea leprosula</name>
    <dbReference type="NCBI Taxonomy" id="152421"/>
    <lineage>
        <taxon>Eukaryota</taxon>
        <taxon>Viridiplantae</taxon>
        <taxon>Streptophyta</taxon>
        <taxon>Embryophyta</taxon>
        <taxon>Tracheophyta</taxon>
        <taxon>Spermatophyta</taxon>
        <taxon>Magnoliopsida</taxon>
        <taxon>eudicotyledons</taxon>
        <taxon>Gunneridae</taxon>
        <taxon>Pentapetalae</taxon>
        <taxon>rosids</taxon>
        <taxon>malvids</taxon>
        <taxon>Malvales</taxon>
        <taxon>Dipterocarpaceae</taxon>
        <taxon>Rubroshorea</taxon>
    </lineage>
</organism>